<organism evidence="2 3">
    <name type="scientific">Lithospermum erythrorhizon</name>
    <name type="common">Purple gromwell</name>
    <name type="synonym">Lithospermum officinale var. erythrorhizon</name>
    <dbReference type="NCBI Taxonomy" id="34254"/>
    <lineage>
        <taxon>Eukaryota</taxon>
        <taxon>Viridiplantae</taxon>
        <taxon>Streptophyta</taxon>
        <taxon>Embryophyta</taxon>
        <taxon>Tracheophyta</taxon>
        <taxon>Spermatophyta</taxon>
        <taxon>Magnoliopsida</taxon>
        <taxon>eudicotyledons</taxon>
        <taxon>Gunneridae</taxon>
        <taxon>Pentapetalae</taxon>
        <taxon>asterids</taxon>
        <taxon>lamiids</taxon>
        <taxon>Boraginales</taxon>
        <taxon>Boraginaceae</taxon>
        <taxon>Boraginoideae</taxon>
        <taxon>Lithospermeae</taxon>
        <taxon>Lithospermum</taxon>
    </lineage>
</organism>
<evidence type="ECO:0000313" key="3">
    <source>
        <dbReference type="Proteomes" id="UP001454036"/>
    </source>
</evidence>
<comment type="caution">
    <text evidence="2">The sequence shown here is derived from an EMBL/GenBank/DDBJ whole genome shotgun (WGS) entry which is preliminary data.</text>
</comment>
<dbReference type="AlphaFoldDB" id="A0AAV3PLJ5"/>
<evidence type="ECO:0000313" key="2">
    <source>
        <dbReference type="EMBL" id="GAA0152599.1"/>
    </source>
</evidence>
<feature type="compositionally biased region" description="Polar residues" evidence="1">
    <location>
        <begin position="435"/>
        <end position="444"/>
    </location>
</feature>
<reference evidence="2 3" key="1">
    <citation type="submission" date="2024-01" db="EMBL/GenBank/DDBJ databases">
        <title>The complete chloroplast genome sequence of Lithospermum erythrorhizon: insights into the phylogenetic relationship among Boraginaceae species and the maternal lineages of purple gromwells.</title>
        <authorList>
            <person name="Okada T."/>
            <person name="Watanabe K."/>
        </authorList>
    </citation>
    <scope>NUCLEOTIDE SEQUENCE [LARGE SCALE GENOMIC DNA]</scope>
</reference>
<gene>
    <name evidence="2" type="ORF">LIER_11039</name>
</gene>
<proteinExistence type="predicted"/>
<feature type="compositionally biased region" description="Basic residues" evidence="1">
    <location>
        <begin position="242"/>
        <end position="252"/>
    </location>
</feature>
<dbReference type="PANTHER" id="PTHR37724:SF1">
    <property type="entry name" value="OS02G0564300 PROTEIN"/>
    <property type="match status" value="1"/>
</dbReference>
<name>A0AAV3PLJ5_LITER</name>
<feature type="region of interest" description="Disordered" evidence="1">
    <location>
        <begin position="215"/>
        <end position="370"/>
    </location>
</feature>
<protein>
    <submittedName>
        <fullName evidence="2">Uncharacterized protein</fullName>
    </submittedName>
</protein>
<feature type="compositionally biased region" description="Basic and acidic residues" evidence="1">
    <location>
        <begin position="445"/>
        <end position="457"/>
    </location>
</feature>
<dbReference type="EMBL" id="BAABME010002014">
    <property type="protein sequence ID" value="GAA0152599.1"/>
    <property type="molecule type" value="Genomic_DNA"/>
</dbReference>
<feature type="region of interest" description="Disordered" evidence="1">
    <location>
        <begin position="401"/>
        <end position="477"/>
    </location>
</feature>
<accession>A0AAV3PLJ5</accession>
<evidence type="ECO:0000256" key="1">
    <source>
        <dbReference type="SAM" id="MobiDB-lite"/>
    </source>
</evidence>
<feature type="compositionally biased region" description="Polar residues" evidence="1">
    <location>
        <begin position="463"/>
        <end position="476"/>
    </location>
</feature>
<keyword evidence="3" id="KW-1185">Reference proteome</keyword>
<sequence length="504" mass="57953">MMISHSVCSNIQSLSSVNFISCDKVPFFLTKKFSSLSITTTSHPLRTTIIRMGGGPRTFPGGVSKWQWKRMQAKKSRQLLKARLARERQIYEMRKRAELKAALSELERPWEVVEKAPTLFSVKADEQLKVLADRFQKPGGFDMWSEEDGPELFKNDDGLPSARFFPKGVVHSIRPYGKVEGIGDGLDGHHGSRSSLDNKCNDELIDCRGVWSEGGNGSNLREKRSDEMVTDESNDNRLRNNVLKKRRNRKSHSNGSEEMNSREVALDEGNGRNSRQVYSKRDYRMQSSSNGLEEMSSRLVTLDKGNGRRNPRQVYSKRDYRMQSSSNGLEEMSSRLVTLDEGNGRRNPRQVNNKGEYRIQNSSNGSKEMSLKEVALDEGNGRRNRNPRHDYNKRAYRIHNSSNGSKEMSSKEVAWDEGNGRRNPRHIYNKREYGMQNNSNGSDEMSSREMASDEKNGRKNIRQAYNKSEYRMQNNSEKLKGSTKVEVYDLRLERDARYEFRPEI</sequence>
<dbReference type="PANTHER" id="PTHR37724">
    <property type="entry name" value="OS02G0564300 PROTEIN"/>
    <property type="match status" value="1"/>
</dbReference>
<dbReference type="Proteomes" id="UP001454036">
    <property type="component" value="Unassembled WGS sequence"/>
</dbReference>
<feature type="compositionally biased region" description="Polar residues" evidence="1">
    <location>
        <begin position="349"/>
        <end position="367"/>
    </location>
</feature>
<feature type="compositionally biased region" description="Basic and acidic residues" evidence="1">
    <location>
        <begin position="408"/>
        <end position="420"/>
    </location>
</feature>